<dbReference type="InterPro" id="IPR014942">
    <property type="entry name" value="AbiEii"/>
</dbReference>
<reference evidence="2 3" key="1">
    <citation type="submission" date="2024-03" db="EMBL/GenBank/DDBJ databases">
        <title>Novel Streptomyces species of biotechnological and ecological value are a feature of Machair soil.</title>
        <authorList>
            <person name="Prole J.R."/>
            <person name="Goodfellow M."/>
            <person name="Allenby N."/>
            <person name="Ward A.C."/>
        </authorList>
    </citation>
    <scope>NUCLEOTIDE SEQUENCE [LARGE SCALE GENOMIC DNA]</scope>
    <source>
        <strain evidence="2 3">MS1.HAVA.3</strain>
    </source>
</reference>
<evidence type="ECO:0000256" key="1">
    <source>
        <dbReference type="SAM" id="MobiDB-lite"/>
    </source>
</evidence>
<evidence type="ECO:0000313" key="3">
    <source>
        <dbReference type="Proteomes" id="UP001382904"/>
    </source>
</evidence>
<feature type="region of interest" description="Disordered" evidence="1">
    <location>
        <begin position="1"/>
        <end position="34"/>
    </location>
</feature>
<dbReference type="EMBL" id="JBBKAM010000002">
    <property type="protein sequence ID" value="MEJ8644469.1"/>
    <property type="molecule type" value="Genomic_DNA"/>
</dbReference>
<comment type="caution">
    <text evidence="2">The sequence shown here is derived from an EMBL/GenBank/DDBJ whole genome shotgun (WGS) entry which is preliminary data.</text>
</comment>
<proteinExistence type="predicted"/>
<dbReference type="Proteomes" id="UP001382904">
    <property type="component" value="Unassembled WGS sequence"/>
</dbReference>
<dbReference type="GO" id="GO:0016740">
    <property type="term" value="F:transferase activity"/>
    <property type="evidence" value="ECO:0007669"/>
    <property type="project" value="UniProtKB-KW"/>
</dbReference>
<name>A0ABU8UAZ1_9ACTN</name>
<gene>
    <name evidence="2" type="ORF">WKI68_30475</name>
</gene>
<evidence type="ECO:0000313" key="2">
    <source>
        <dbReference type="EMBL" id="MEJ8644469.1"/>
    </source>
</evidence>
<dbReference type="Pfam" id="PF08843">
    <property type="entry name" value="AbiEii"/>
    <property type="match status" value="1"/>
</dbReference>
<keyword evidence="2" id="KW-0808">Transferase</keyword>
<accession>A0ABU8UAZ1</accession>
<organism evidence="2 3">
    <name type="scientific">Streptomyces caledonius</name>
    <dbReference type="NCBI Taxonomy" id="3134107"/>
    <lineage>
        <taxon>Bacteria</taxon>
        <taxon>Bacillati</taxon>
        <taxon>Actinomycetota</taxon>
        <taxon>Actinomycetes</taxon>
        <taxon>Kitasatosporales</taxon>
        <taxon>Streptomycetaceae</taxon>
        <taxon>Streptomyces</taxon>
    </lineage>
</organism>
<sequence>MTGTRTQDGAGDDWRRRQYELPRTSTAGLDTAGTGDRVFDPALKHFADGYRIADTAVDHALRPAWQAARRTALDVVAQGVARSGRVDSLVLRGSMLMAGWFGAAAREPHDLDFVVVPQDWGIEEPRTDRLLRDVAEAVERAAAGQGGGW</sequence>
<protein>
    <submittedName>
        <fullName evidence="2">Nucleotidyl transferase AbiEii/AbiGii toxin family protein</fullName>
    </submittedName>
</protein>
<keyword evidence="3" id="KW-1185">Reference proteome</keyword>